<dbReference type="SUPFAM" id="SSF53300">
    <property type="entry name" value="vWA-like"/>
    <property type="match status" value="1"/>
</dbReference>
<proteinExistence type="predicted"/>
<evidence type="ECO:0000313" key="2">
    <source>
        <dbReference type="Proteomes" id="UP001219525"/>
    </source>
</evidence>
<feature type="non-terminal residue" evidence="1">
    <location>
        <position position="192"/>
    </location>
</feature>
<gene>
    <name evidence="1" type="ORF">GGX14DRAFT_347338</name>
</gene>
<organism evidence="1 2">
    <name type="scientific">Mycena pura</name>
    <dbReference type="NCBI Taxonomy" id="153505"/>
    <lineage>
        <taxon>Eukaryota</taxon>
        <taxon>Fungi</taxon>
        <taxon>Dikarya</taxon>
        <taxon>Basidiomycota</taxon>
        <taxon>Agaricomycotina</taxon>
        <taxon>Agaricomycetes</taxon>
        <taxon>Agaricomycetidae</taxon>
        <taxon>Agaricales</taxon>
        <taxon>Marasmiineae</taxon>
        <taxon>Mycenaceae</taxon>
        <taxon>Mycena</taxon>
    </lineage>
</organism>
<evidence type="ECO:0000313" key="1">
    <source>
        <dbReference type="EMBL" id="KAJ7226665.1"/>
    </source>
</evidence>
<reference evidence="1" key="1">
    <citation type="submission" date="2023-03" db="EMBL/GenBank/DDBJ databases">
        <title>Massive genome expansion in bonnet fungi (Mycena s.s.) driven by repeated elements and novel gene families across ecological guilds.</title>
        <authorList>
            <consortium name="Lawrence Berkeley National Laboratory"/>
            <person name="Harder C.B."/>
            <person name="Miyauchi S."/>
            <person name="Viragh M."/>
            <person name="Kuo A."/>
            <person name="Thoen E."/>
            <person name="Andreopoulos B."/>
            <person name="Lu D."/>
            <person name="Skrede I."/>
            <person name="Drula E."/>
            <person name="Henrissat B."/>
            <person name="Morin E."/>
            <person name="Kohler A."/>
            <person name="Barry K."/>
            <person name="LaButti K."/>
            <person name="Morin E."/>
            <person name="Salamov A."/>
            <person name="Lipzen A."/>
            <person name="Mereny Z."/>
            <person name="Hegedus B."/>
            <person name="Baldrian P."/>
            <person name="Stursova M."/>
            <person name="Weitz H."/>
            <person name="Taylor A."/>
            <person name="Grigoriev I.V."/>
            <person name="Nagy L.G."/>
            <person name="Martin F."/>
            <person name="Kauserud H."/>
        </authorList>
    </citation>
    <scope>NUCLEOTIDE SEQUENCE</scope>
    <source>
        <strain evidence="1">9144</strain>
    </source>
</reference>
<evidence type="ECO:0008006" key="3">
    <source>
        <dbReference type="Google" id="ProtNLM"/>
    </source>
</evidence>
<dbReference type="Gene3D" id="3.40.50.410">
    <property type="entry name" value="von Willebrand factor, type A domain"/>
    <property type="match status" value="1"/>
</dbReference>
<dbReference type="Proteomes" id="UP001219525">
    <property type="component" value="Unassembled WGS sequence"/>
</dbReference>
<name>A0AAD7E3D1_9AGAR</name>
<accession>A0AAD7E3D1</accession>
<comment type="caution">
    <text evidence="1">The sequence shown here is derived from an EMBL/GenBank/DDBJ whole genome shotgun (WGS) entry which is preliminary data.</text>
</comment>
<dbReference type="AlphaFoldDB" id="A0AAD7E3D1"/>
<sequence length="192" mass="20634">EHAGNAANPPNPSYCALPLFHPPAIQAAGLGYLSNDGHLFNCKNPAVLQNAFHVIFVIDRSSSMGGTDRRPLTNAPSTALISRRSNNRLGATVYSALHAFWKSRNTALTSGGQGTAGPVRRDAYSVVLPLLNKLLAYQTGGGTNFTLAITSAQTLMRTHWSSERYGMSDVFERLLVSLNQDAGGHFPVGRRV</sequence>
<protein>
    <recommendedName>
        <fullName evidence="3">VWFA domain-containing protein</fullName>
    </recommendedName>
</protein>
<dbReference type="InterPro" id="IPR036465">
    <property type="entry name" value="vWFA_dom_sf"/>
</dbReference>
<dbReference type="EMBL" id="JARJCW010000003">
    <property type="protein sequence ID" value="KAJ7226665.1"/>
    <property type="molecule type" value="Genomic_DNA"/>
</dbReference>
<keyword evidence="2" id="KW-1185">Reference proteome</keyword>